<gene>
    <name evidence="1" type="ORF">DdX_22385</name>
</gene>
<sequence>MRLAASTSMNDSAMGELHALVLADGPAENHALLRVLRDPVDEPVAVADALGRDQRALRVEPSRMYLKPWPSSPMRFSAGISRFSKNSSLVSWFTMLRMGRTSSPLPMAWCRSTMKIDIPSDLRFTSVSGVVRASRIIRSLCCTREIHTFCPLTT</sequence>
<dbReference type="Proteomes" id="UP001201812">
    <property type="component" value="Unassembled WGS sequence"/>
</dbReference>
<accession>A0AAD4ME60</accession>
<keyword evidence="2" id="KW-1185">Reference proteome</keyword>
<organism evidence="1 2">
    <name type="scientific">Ditylenchus destructor</name>
    <dbReference type="NCBI Taxonomy" id="166010"/>
    <lineage>
        <taxon>Eukaryota</taxon>
        <taxon>Metazoa</taxon>
        <taxon>Ecdysozoa</taxon>
        <taxon>Nematoda</taxon>
        <taxon>Chromadorea</taxon>
        <taxon>Rhabditida</taxon>
        <taxon>Tylenchina</taxon>
        <taxon>Tylenchomorpha</taxon>
        <taxon>Sphaerularioidea</taxon>
        <taxon>Anguinidae</taxon>
        <taxon>Anguininae</taxon>
        <taxon>Ditylenchus</taxon>
    </lineage>
</organism>
<evidence type="ECO:0000313" key="2">
    <source>
        <dbReference type="Proteomes" id="UP001201812"/>
    </source>
</evidence>
<dbReference type="AlphaFoldDB" id="A0AAD4ME60"/>
<evidence type="ECO:0000313" key="1">
    <source>
        <dbReference type="EMBL" id="KAI1690622.1"/>
    </source>
</evidence>
<reference evidence="1" key="1">
    <citation type="submission" date="2022-01" db="EMBL/GenBank/DDBJ databases">
        <title>Genome Sequence Resource for Two Populations of Ditylenchus destructor, the Migratory Endoparasitic Phytonematode.</title>
        <authorList>
            <person name="Zhang H."/>
            <person name="Lin R."/>
            <person name="Xie B."/>
        </authorList>
    </citation>
    <scope>NUCLEOTIDE SEQUENCE</scope>
    <source>
        <strain evidence="1">BazhouSP</strain>
    </source>
</reference>
<name>A0AAD4ME60_9BILA</name>
<dbReference type="EMBL" id="JAKKPZ010001125">
    <property type="protein sequence ID" value="KAI1690622.1"/>
    <property type="molecule type" value="Genomic_DNA"/>
</dbReference>
<comment type="caution">
    <text evidence="1">The sequence shown here is derived from an EMBL/GenBank/DDBJ whole genome shotgun (WGS) entry which is preliminary data.</text>
</comment>
<protein>
    <submittedName>
        <fullName evidence="1">Uncharacterized protein</fullName>
    </submittedName>
</protein>
<proteinExistence type="predicted"/>